<dbReference type="InterPro" id="IPR025110">
    <property type="entry name" value="AMP-bd_C"/>
</dbReference>
<evidence type="ECO:0000256" key="1">
    <source>
        <dbReference type="ARBA" id="ARBA00006432"/>
    </source>
</evidence>
<dbReference type="AlphaFoldDB" id="W9GDI3"/>
<dbReference type="InterPro" id="IPR000873">
    <property type="entry name" value="AMP-dep_synth/lig_dom"/>
</dbReference>
<evidence type="ECO:0000256" key="2">
    <source>
        <dbReference type="ARBA" id="ARBA00022598"/>
    </source>
</evidence>
<protein>
    <submittedName>
        <fullName evidence="7">Acyl-CoA synthetase</fullName>
    </submittedName>
</protein>
<dbReference type="InterPro" id="IPR020845">
    <property type="entry name" value="AMP-binding_CS"/>
</dbReference>
<dbReference type="GO" id="GO:0016874">
    <property type="term" value="F:ligase activity"/>
    <property type="evidence" value="ECO:0007669"/>
    <property type="project" value="UniProtKB-KW"/>
</dbReference>
<dbReference type="Gene3D" id="3.30.300.30">
    <property type="match status" value="1"/>
</dbReference>
<dbReference type="SUPFAM" id="SSF56801">
    <property type="entry name" value="Acetyl-CoA synthetase-like"/>
    <property type="match status" value="1"/>
</dbReference>
<dbReference type="CDD" id="cd12118">
    <property type="entry name" value="ttLC_FACS_AEE21_like"/>
    <property type="match status" value="1"/>
</dbReference>
<evidence type="ECO:0000313" key="8">
    <source>
        <dbReference type="Proteomes" id="UP000019494"/>
    </source>
</evidence>
<comment type="similarity">
    <text evidence="1">Belongs to the ATP-dependent AMP-binding enzyme family.</text>
</comment>
<keyword evidence="3" id="KW-0276">Fatty acid metabolism</keyword>
<comment type="caution">
    <text evidence="7">The sequence shown here is derived from an EMBL/GenBank/DDBJ whole genome shotgun (WGS) entry which is preliminary data.</text>
</comment>
<evidence type="ECO:0000259" key="5">
    <source>
        <dbReference type="Pfam" id="PF00501"/>
    </source>
</evidence>
<keyword evidence="8" id="KW-1185">Reference proteome</keyword>
<dbReference type="PANTHER" id="PTHR43859">
    <property type="entry name" value="ACYL-ACTIVATING ENZYME"/>
    <property type="match status" value="1"/>
</dbReference>
<feature type="domain" description="AMP-dependent synthetase/ligase" evidence="5">
    <location>
        <begin position="16"/>
        <end position="388"/>
    </location>
</feature>
<dbReference type="PROSITE" id="PS00455">
    <property type="entry name" value="AMP_BINDING"/>
    <property type="match status" value="1"/>
</dbReference>
<dbReference type="Pfam" id="PF00501">
    <property type="entry name" value="AMP-binding"/>
    <property type="match status" value="1"/>
</dbReference>
<evidence type="ECO:0000256" key="3">
    <source>
        <dbReference type="ARBA" id="ARBA00022832"/>
    </source>
</evidence>
<dbReference type="EMBL" id="AWQS01000328">
    <property type="protein sequence ID" value="EWT04120.1"/>
    <property type="molecule type" value="Genomic_DNA"/>
</dbReference>
<evidence type="ECO:0000259" key="6">
    <source>
        <dbReference type="Pfam" id="PF13193"/>
    </source>
</evidence>
<dbReference type="RefSeq" id="WP_034721718.1">
    <property type="nucleotide sequence ID" value="NZ_AWQS01000328.1"/>
</dbReference>
<dbReference type="InterPro" id="IPR042099">
    <property type="entry name" value="ANL_N_sf"/>
</dbReference>
<keyword evidence="4" id="KW-0443">Lipid metabolism</keyword>
<dbReference type="Gene3D" id="3.40.50.12780">
    <property type="entry name" value="N-terminal domain of ligase-like"/>
    <property type="match status" value="1"/>
</dbReference>
<dbReference type="Pfam" id="PF13193">
    <property type="entry name" value="AMP-binding_C"/>
    <property type="match status" value="1"/>
</dbReference>
<evidence type="ECO:0000313" key="7">
    <source>
        <dbReference type="EMBL" id="EWT04120.1"/>
    </source>
</evidence>
<gene>
    <name evidence="7" type="ORF">N864_05795</name>
</gene>
<reference evidence="8" key="1">
    <citation type="submission" date="2013-08" db="EMBL/GenBank/DDBJ databases">
        <title>Intrasporangium oryzae NRRL B-24470.</title>
        <authorList>
            <person name="Liu H."/>
            <person name="Wang G."/>
        </authorList>
    </citation>
    <scope>NUCLEOTIDE SEQUENCE [LARGE SCALE GENOMIC DNA]</scope>
    <source>
        <strain evidence="8">Q5-1</strain>
    </source>
</reference>
<keyword evidence="2" id="KW-0436">Ligase</keyword>
<sequence length="532" mass="57383">MSGFTFATLTPTAFLDRAAVSFAERTAVVDGDVRLTYTQLAERCDRLVSALTSAGVQPGDRVASLCTNSHLQLELHHGVPLRGAVLVPMNIRLAAEEMIYILEHSGASLLVATREFADRASEVAASVGIPLVLEDAASAGAGSGVQDYETWLADADDARPTRDRVQVDERSMISINYTSGTTGRPKGVMAHHRGAYLGALAMAYHARLGTGSTYLWTLPMFHCNGWCFTWAVFAAGGTNLCLRAVDPDAIWTMLREQDVTHFCGAPTVLTMIAEAPGAARLRDRVQVFVGGAPPSPALLARVDRLGLDVTHLYGLTETFGPSVVNEWQPEWDDRPDEMVVRLRARQGIGNIASQPLRVLDAEGHDVPADGTTIGEIAASGNLVMLGYYNDEAATQAVTRSGCFLTGDLGVMDADGYVELRDRSKDIIVSGGENVASVEVEQVLDSHPAVVECAVVSMPDEKWGEVVVAYVTLRASCEATAEDLDAHVRRHLAGYKVPRRIFFTDLPKTSTGKIQKNVLRRWAASEAHPAEPN</sequence>
<accession>W9GDI3</accession>
<dbReference type="GO" id="GO:0006631">
    <property type="term" value="P:fatty acid metabolic process"/>
    <property type="evidence" value="ECO:0007669"/>
    <property type="project" value="UniProtKB-KW"/>
</dbReference>
<dbReference type="PANTHER" id="PTHR43859:SF4">
    <property type="entry name" value="BUTANOATE--COA LIGASE AAE1-RELATED"/>
    <property type="match status" value="1"/>
</dbReference>
<dbReference type="InterPro" id="IPR045851">
    <property type="entry name" value="AMP-bd_C_sf"/>
</dbReference>
<dbReference type="OrthoDB" id="9803968at2"/>
<dbReference type="FunFam" id="3.30.300.30:FF:000008">
    <property type="entry name" value="2,3-dihydroxybenzoate-AMP ligase"/>
    <property type="match status" value="1"/>
</dbReference>
<proteinExistence type="inferred from homology"/>
<name>W9GDI3_9MICO</name>
<dbReference type="Proteomes" id="UP000019494">
    <property type="component" value="Unassembled WGS sequence"/>
</dbReference>
<organism evidence="7 8">
    <name type="scientific">Intrasporangium chromatireducens Q5-1</name>
    <dbReference type="NCBI Taxonomy" id="584657"/>
    <lineage>
        <taxon>Bacteria</taxon>
        <taxon>Bacillati</taxon>
        <taxon>Actinomycetota</taxon>
        <taxon>Actinomycetes</taxon>
        <taxon>Micrococcales</taxon>
        <taxon>Intrasporangiaceae</taxon>
        <taxon>Intrasporangium</taxon>
    </lineage>
</organism>
<dbReference type="PATRIC" id="fig|584657.3.peg.4000"/>
<evidence type="ECO:0000256" key="4">
    <source>
        <dbReference type="ARBA" id="ARBA00023098"/>
    </source>
</evidence>
<feature type="domain" description="AMP-binding enzyme C-terminal" evidence="6">
    <location>
        <begin position="438"/>
        <end position="512"/>
    </location>
</feature>